<dbReference type="Proteomes" id="UP000292447">
    <property type="component" value="Chromosome II"/>
</dbReference>
<keyword evidence="3 6" id="KW-0378">Hydrolase</keyword>
<dbReference type="AlphaFoldDB" id="A0A4P6XLA0"/>
<evidence type="ECO:0000256" key="4">
    <source>
        <dbReference type="ARBA" id="ARBA00022884"/>
    </source>
</evidence>
<sequence length="238" mass="26608">MSKSTDFIYPVPIMLLRRALHRSANFTFHNFLHTSSSGPSYPPVLFVALGNPSPQYDGTRHNVGQWAIEKMASEAWPHFAPFTNKQLGPLLTSHSPESTHAHVVLAKTSGTYMNILGPPVAKAWQKFKQQNSRQIPGREPCLVILHDELQVPLGKVQIRRRNTSARGHNGLRSIDKVMGNNYTKLAIGIGKAPGDNVADYVLSKFKPDERKVLETVTMPLLMDIMEQMAEGRHVHDKV</sequence>
<evidence type="ECO:0000256" key="5">
    <source>
        <dbReference type="ARBA" id="ARBA00038063"/>
    </source>
</evidence>
<accession>A0A4P6XLA0</accession>
<dbReference type="InterPro" id="IPR001328">
    <property type="entry name" value="Pept_tRNA_hydro"/>
</dbReference>
<dbReference type="InterPro" id="IPR036416">
    <property type="entry name" value="Pept_tRNA_hydro_sf"/>
</dbReference>
<evidence type="ECO:0000256" key="6">
    <source>
        <dbReference type="RuleBase" id="RU000673"/>
    </source>
</evidence>
<dbReference type="STRING" id="2163413.A0A4P6XLA0"/>
<evidence type="ECO:0000313" key="9">
    <source>
        <dbReference type="Proteomes" id="UP000292447"/>
    </source>
</evidence>
<dbReference type="EMBL" id="CP034457">
    <property type="protein sequence ID" value="QBM87305.1"/>
    <property type="molecule type" value="Genomic_DNA"/>
</dbReference>
<protein>
    <recommendedName>
        <fullName evidence="1 6">Peptidyl-tRNA hydrolase</fullName>
        <ecNumber evidence="1 6">3.1.1.29</ecNumber>
    </recommendedName>
</protein>
<dbReference type="GO" id="GO:0000049">
    <property type="term" value="F:tRNA binding"/>
    <property type="evidence" value="ECO:0007669"/>
    <property type="project" value="UniProtKB-KW"/>
</dbReference>
<dbReference type="EC" id="3.1.1.29" evidence="1 6"/>
<keyword evidence="2" id="KW-0820">tRNA-binding</keyword>
<keyword evidence="9" id="KW-1185">Reference proteome</keyword>
<evidence type="ECO:0000313" key="8">
    <source>
        <dbReference type="EMBL" id="QBM87305.1"/>
    </source>
</evidence>
<proteinExistence type="inferred from homology"/>
<comment type="catalytic activity">
    <reaction evidence="6">
        <text>an N-acyl-L-alpha-aminoacyl-tRNA + H2O = an N-acyl-L-amino acid + a tRNA + H(+)</text>
        <dbReference type="Rhea" id="RHEA:54448"/>
        <dbReference type="Rhea" id="RHEA-COMP:10123"/>
        <dbReference type="Rhea" id="RHEA-COMP:13883"/>
        <dbReference type="ChEBI" id="CHEBI:15377"/>
        <dbReference type="ChEBI" id="CHEBI:15378"/>
        <dbReference type="ChEBI" id="CHEBI:59874"/>
        <dbReference type="ChEBI" id="CHEBI:78442"/>
        <dbReference type="ChEBI" id="CHEBI:138191"/>
        <dbReference type="EC" id="3.1.1.29"/>
    </reaction>
</comment>
<comment type="similarity">
    <text evidence="5 7">Belongs to the PTH family.</text>
</comment>
<dbReference type="PROSITE" id="PS01196">
    <property type="entry name" value="PEPT_TRNA_HYDROL_2"/>
    <property type="match status" value="1"/>
</dbReference>
<evidence type="ECO:0000256" key="1">
    <source>
        <dbReference type="ARBA" id="ARBA00013260"/>
    </source>
</evidence>
<organism evidence="8 9">
    <name type="scientific">Metschnikowia aff. pulcherrima</name>
    <dbReference type="NCBI Taxonomy" id="2163413"/>
    <lineage>
        <taxon>Eukaryota</taxon>
        <taxon>Fungi</taxon>
        <taxon>Dikarya</taxon>
        <taxon>Ascomycota</taxon>
        <taxon>Saccharomycotina</taxon>
        <taxon>Pichiomycetes</taxon>
        <taxon>Metschnikowiaceae</taxon>
        <taxon>Metschnikowia</taxon>
    </lineage>
</organism>
<dbReference type="GO" id="GO:0004045">
    <property type="term" value="F:peptidyl-tRNA hydrolase activity"/>
    <property type="evidence" value="ECO:0007669"/>
    <property type="project" value="UniProtKB-EC"/>
</dbReference>
<evidence type="ECO:0000256" key="7">
    <source>
        <dbReference type="RuleBase" id="RU004320"/>
    </source>
</evidence>
<evidence type="ECO:0000256" key="3">
    <source>
        <dbReference type="ARBA" id="ARBA00022801"/>
    </source>
</evidence>
<dbReference type="PANTHER" id="PTHR17224">
    <property type="entry name" value="PEPTIDYL-TRNA HYDROLASE"/>
    <property type="match status" value="1"/>
</dbReference>
<name>A0A4P6XLA0_9ASCO</name>
<dbReference type="PROSITE" id="PS01195">
    <property type="entry name" value="PEPT_TRNA_HYDROL_1"/>
    <property type="match status" value="1"/>
</dbReference>
<dbReference type="InterPro" id="IPR018171">
    <property type="entry name" value="Pept_tRNA_hydro_CS"/>
</dbReference>
<dbReference type="CDD" id="cd00462">
    <property type="entry name" value="PTH"/>
    <property type="match status" value="1"/>
</dbReference>
<dbReference type="Pfam" id="PF01195">
    <property type="entry name" value="Pept_tRNA_hydro"/>
    <property type="match status" value="1"/>
</dbReference>
<evidence type="ECO:0000256" key="2">
    <source>
        <dbReference type="ARBA" id="ARBA00022555"/>
    </source>
</evidence>
<gene>
    <name evidence="8" type="primary">MPUL0B05070</name>
    <name evidence="8" type="ORF">METSCH_B05070</name>
</gene>
<dbReference type="PANTHER" id="PTHR17224:SF1">
    <property type="entry name" value="PEPTIDYL-TRNA HYDROLASE"/>
    <property type="match status" value="1"/>
</dbReference>
<dbReference type="SUPFAM" id="SSF53178">
    <property type="entry name" value="Peptidyl-tRNA hydrolase-like"/>
    <property type="match status" value="1"/>
</dbReference>
<dbReference type="Gene3D" id="3.40.50.1470">
    <property type="entry name" value="Peptidyl-tRNA hydrolase"/>
    <property type="match status" value="1"/>
</dbReference>
<reference evidence="9" key="1">
    <citation type="submission" date="2019-03" db="EMBL/GenBank/DDBJ databases">
        <title>Snf2 controls pulcherriminic acid biosynthesis and connects pigmentation and antifungal activity of the yeast Metschnikowia pulcherrima.</title>
        <authorList>
            <person name="Gore-Lloyd D."/>
            <person name="Sumann I."/>
            <person name="Brachmann A.O."/>
            <person name="Schneeberger K."/>
            <person name="Ortiz-Merino R.A."/>
            <person name="Moreno-Beltran M."/>
            <person name="Schlaefli M."/>
            <person name="Kirner P."/>
            <person name="Santos Kron A."/>
            <person name="Wolfe K.H."/>
            <person name="Piel J."/>
            <person name="Ahrens C.H."/>
            <person name="Henk D."/>
            <person name="Freimoser F.M."/>
        </authorList>
    </citation>
    <scope>NUCLEOTIDE SEQUENCE [LARGE SCALE GENOMIC DNA]</scope>
    <source>
        <strain evidence="9">APC 1.2</strain>
    </source>
</reference>
<dbReference type="NCBIfam" id="TIGR00447">
    <property type="entry name" value="pth"/>
    <property type="match status" value="1"/>
</dbReference>
<keyword evidence="4" id="KW-0694">RNA-binding</keyword>